<gene>
    <name evidence="3" type="ORF">LCGC14_0423880</name>
</gene>
<name>A0A0F9VZC5_9ZZZZ</name>
<dbReference type="AlphaFoldDB" id="A0A0F9VZC5"/>
<dbReference type="PANTHER" id="PTHR35936">
    <property type="entry name" value="MEMBRANE-BOUND LYTIC MUREIN TRANSGLYCOSYLASE F"/>
    <property type="match status" value="1"/>
</dbReference>
<evidence type="ECO:0000256" key="1">
    <source>
        <dbReference type="ARBA" id="ARBA00022729"/>
    </source>
</evidence>
<accession>A0A0F9VZC5</accession>
<protein>
    <recommendedName>
        <fullName evidence="2">Solute-binding protein family 3/N-terminal domain-containing protein</fullName>
    </recommendedName>
</protein>
<evidence type="ECO:0000313" key="3">
    <source>
        <dbReference type="EMBL" id="KKN71148.1"/>
    </source>
</evidence>
<dbReference type="InterPro" id="IPR001638">
    <property type="entry name" value="Solute-binding_3/MltF_N"/>
</dbReference>
<evidence type="ECO:0000259" key="2">
    <source>
        <dbReference type="Pfam" id="PF00497"/>
    </source>
</evidence>
<sequence>MAWLPSLTIAACEKTLRWDDDPPLSMQLVNGAIGAIYVDVNRAALERLGCEVTMRKLPWARALKELELGRLDVLPGAFRRPEREVYAYFSGEVLPPSRNLLFVHTEAFERWPVARLIELRRIPFRLGAQIDVHYGPAYEQLMSDPAFADRVALVATRANLWSMIDKRRIDGAIADEHTGAYEINQLGLSEQIKATSVVVSNTAAEVAFSKRSNTPEFVQTYAEALQALVADGSYEHIVRRYITP</sequence>
<reference evidence="3" key="1">
    <citation type="journal article" date="2015" name="Nature">
        <title>Complex archaea that bridge the gap between prokaryotes and eukaryotes.</title>
        <authorList>
            <person name="Spang A."/>
            <person name="Saw J.H."/>
            <person name="Jorgensen S.L."/>
            <person name="Zaremba-Niedzwiedzka K."/>
            <person name="Martijn J."/>
            <person name="Lind A.E."/>
            <person name="van Eijk R."/>
            <person name="Schleper C."/>
            <person name="Guy L."/>
            <person name="Ettema T.J."/>
        </authorList>
    </citation>
    <scope>NUCLEOTIDE SEQUENCE</scope>
</reference>
<proteinExistence type="predicted"/>
<dbReference type="Gene3D" id="3.40.190.10">
    <property type="entry name" value="Periplasmic binding protein-like II"/>
    <property type="match status" value="2"/>
</dbReference>
<organism evidence="3">
    <name type="scientific">marine sediment metagenome</name>
    <dbReference type="NCBI Taxonomy" id="412755"/>
    <lineage>
        <taxon>unclassified sequences</taxon>
        <taxon>metagenomes</taxon>
        <taxon>ecological metagenomes</taxon>
    </lineage>
</organism>
<dbReference type="Pfam" id="PF00497">
    <property type="entry name" value="SBP_bac_3"/>
    <property type="match status" value="1"/>
</dbReference>
<comment type="caution">
    <text evidence="3">The sequence shown here is derived from an EMBL/GenBank/DDBJ whole genome shotgun (WGS) entry which is preliminary data.</text>
</comment>
<dbReference type="PANTHER" id="PTHR35936:SF25">
    <property type="entry name" value="ABC TRANSPORTER SUBSTRATE-BINDING PROTEIN"/>
    <property type="match status" value="1"/>
</dbReference>
<feature type="domain" description="Solute-binding protein family 3/N-terminal" evidence="2">
    <location>
        <begin position="20"/>
        <end position="243"/>
    </location>
</feature>
<dbReference type="EMBL" id="LAZR01000389">
    <property type="protein sequence ID" value="KKN71148.1"/>
    <property type="molecule type" value="Genomic_DNA"/>
</dbReference>
<keyword evidence="1" id="KW-0732">Signal</keyword>
<dbReference type="SUPFAM" id="SSF53850">
    <property type="entry name" value="Periplasmic binding protein-like II"/>
    <property type="match status" value="1"/>
</dbReference>